<dbReference type="Pfam" id="PF03765">
    <property type="entry name" value="CRAL_TRIO_N"/>
    <property type="match status" value="1"/>
</dbReference>
<proteinExistence type="predicted"/>
<protein>
    <recommendedName>
        <fullName evidence="2">CRAL/TRIO N-terminal domain-containing protein</fullName>
    </recommendedName>
</protein>
<evidence type="ECO:0000259" key="2">
    <source>
        <dbReference type="Pfam" id="PF03765"/>
    </source>
</evidence>
<organism evidence="3">
    <name type="scientific">Anguilla anguilla</name>
    <name type="common">European freshwater eel</name>
    <name type="synonym">Muraena anguilla</name>
    <dbReference type="NCBI Taxonomy" id="7936"/>
    <lineage>
        <taxon>Eukaryota</taxon>
        <taxon>Metazoa</taxon>
        <taxon>Chordata</taxon>
        <taxon>Craniata</taxon>
        <taxon>Vertebrata</taxon>
        <taxon>Euteleostomi</taxon>
        <taxon>Actinopterygii</taxon>
        <taxon>Neopterygii</taxon>
        <taxon>Teleostei</taxon>
        <taxon>Anguilliformes</taxon>
        <taxon>Anguillidae</taxon>
        <taxon>Anguilla</taxon>
    </lineage>
</organism>
<feature type="domain" description="CRAL/TRIO N-terminal" evidence="2">
    <location>
        <begin position="29"/>
        <end position="67"/>
    </location>
</feature>
<reference evidence="3" key="2">
    <citation type="journal article" date="2015" name="Fish Shellfish Immunol.">
        <title>Early steps in the European eel (Anguilla anguilla)-Vibrio vulnificus interaction in the gills: Role of the RtxA13 toxin.</title>
        <authorList>
            <person name="Callol A."/>
            <person name="Pajuelo D."/>
            <person name="Ebbesson L."/>
            <person name="Teles M."/>
            <person name="MacKenzie S."/>
            <person name="Amaro C."/>
        </authorList>
    </citation>
    <scope>NUCLEOTIDE SEQUENCE</scope>
</reference>
<sequence length="103" mass="12045">MKSGEEADHFGELNDLPNDSHFLKPYILKLRQKVEQEDALREHLHLSDNCLIRFLRARDFDVDLSLKVSNVTVFSKQRFIKIVHNSSWAGEKHCCTAEVVHWL</sequence>
<evidence type="ECO:0000256" key="1">
    <source>
        <dbReference type="SAM" id="MobiDB-lite"/>
    </source>
</evidence>
<dbReference type="SUPFAM" id="SSF46938">
    <property type="entry name" value="CRAL/TRIO N-terminal domain"/>
    <property type="match status" value="1"/>
</dbReference>
<evidence type="ECO:0000313" key="3">
    <source>
        <dbReference type="EMBL" id="JAH83806.1"/>
    </source>
</evidence>
<reference evidence="3" key="1">
    <citation type="submission" date="2014-11" db="EMBL/GenBank/DDBJ databases">
        <authorList>
            <person name="Amaro Gonzalez C."/>
        </authorList>
    </citation>
    <scope>NUCLEOTIDE SEQUENCE</scope>
</reference>
<dbReference type="EMBL" id="GBXM01024771">
    <property type="protein sequence ID" value="JAH83806.1"/>
    <property type="molecule type" value="Transcribed_RNA"/>
</dbReference>
<dbReference type="AlphaFoldDB" id="A0A0E9W0G9"/>
<feature type="compositionally biased region" description="Basic and acidic residues" evidence="1">
    <location>
        <begin position="1"/>
        <end position="12"/>
    </location>
</feature>
<name>A0A0E9W0G9_ANGAN</name>
<accession>A0A0E9W0G9</accession>
<dbReference type="Gene3D" id="1.10.8.20">
    <property type="entry name" value="N-terminal domain of phosphatidylinositol transfer protein sec14p"/>
    <property type="match status" value="1"/>
</dbReference>
<dbReference type="InterPro" id="IPR011074">
    <property type="entry name" value="CRAL/TRIO_N_dom"/>
</dbReference>
<feature type="region of interest" description="Disordered" evidence="1">
    <location>
        <begin position="1"/>
        <end position="20"/>
    </location>
</feature>
<dbReference type="InterPro" id="IPR036273">
    <property type="entry name" value="CRAL/TRIO_N_dom_sf"/>
</dbReference>